<gene>
    <name evidence="7" type="primary">glnH_2</name>
    <name evidence="7" type="ORF">CNLFYP112_02227</name>
</gene>
<evidence type="ECO:0000259" key="6">
    <source>
        <dbReference type="SMART" id="SM00062"/>
    </source>
</evidence>
<feature type="signal peptide" evidence="5">
    <location>
        <begin position="1"/>
        <end position="19"/>
    </location>
</feature>
<evidence type="ECO:0000256" key="3">
    <source>
        <dbReference type="ARBA" id="ARBA00022729"/>
    </source>
</evidence>
<dbReference type="PROSITE" id="PS01039">
    <property type="entry name" value="SBP_BACTERIAL_3"/>
    <property type="match status" value="1"/>
</dbReference>
<accession>A0A6N2USI0</accession>
<dbReference type="CDD" id="cd13530">
    <property type="entry name" value="PBP2_peptides_like"/>
    <property type="match status" value="1"/>
</dbReference>
<comment type="subcellular location">
    <subcellularLocation>
        <location evidence="1">Cell envelope</location>
    </subcellularLocation>
</comment>
<evidence type="ECO:0000256" key="2">
    <source>
        <dbReference type="ARBA" id="ARBA00010333"/>
    </source>
</evidence>
<feature type="domain" description="Solute-binding protein family 3/N-terminal" evidence="6">
    <location>
        <begin position="34"/>
        <end position="255"/>
    </location>
</feature>
<dbReference type="InterPro" id="IPR001638">
    <property type="entry name" value="Solute-binding_3/MltF_N"/>
</dbReference>
<dbReference type="EMBL" id="CACRTG010000021">
    <property type="protein sequence ID" value="VYT20023.1"/>
    <property type="molecule type" value="Genomic_DNA"/>
</dbReference>
<name>A0A6N2USI0_9FIRM</name>
<feature type="chain" id="PRO_5039341981" evidence="5">
    <location>
        <begin position="20"/>
        <end position="259"/>
    </location>
</feature>
<evidence type="ECO:0000256" key="5">
    <source>
        <dbReference type="SAM" id="SignalP"/>
    </source>
</evidence>
<dbReference type="PANTHER" id="PTHR35936">
    <property type="entry name" value="MEMBRANE-BOUND LYTIC MUREIN TRANSGLYCOSYLASE F"/>
    <property type="match status" value="1"/>
</dbReference>
<dbReference type="GO" id="GO:0030313">
    <property type="term" value="C:cell envelope"/>
    <property type="evidence" value="ECO:0007669"/>
    <property type="project" value="UniProtKB-SubCell"/>
</dbReference>
<dbReference type="SMART" id="SM00062">
    <property type="entry name" value="PBPb"/>
    <property type="match status" value="1"/>
</dbReference>
<dbReference type="PROSITE" id="PS51257">
    <property type="entry name" value="PROKAR_LIPOPROTEIN"/>
    <property type="match status" value="1"/>
</dbReference>
<sequence>MKKKLLSALLVATCVVSMAACGSNKTEKEAKDDKIIVGTEAGFAPYEYMKGNEVVGIDMDIAKAIADDMGKELEIKNMDFDGALAAVASGKVDFVAAGVSIDEDRLKTMDFSHEYVNSTEVIVVNGESPAVTPAGAELSGSDLDGKVVAVQQGNIADIWVSNEENCKPKEVKRYTKFAQAAEDLKNNKVDCIVMDQYPAEQLVASNGTLKILDGVLFEDKYAIAVKKGNQELLDKINKVIDQLIEDGKIEEFTANHTQK</sequence>
<dbReference type="AlphaFoldDB" id="A0A6N2USI0"/>
<reference evidence="7" key="1">
    <citation type="submission" date="2019-11" db="EMBL/GenBank/DDBJ databases">
        <authorList>
            <person name="Feng L."/>
        </authorList>
    </citation>
    <scope>NUCLEOTIDE SEQUENCE</scope>
    <source>
        <strain evidence="7">CnexileLFYP112</strain>
    </source>
</reference>
<evidence type="ECO:0000256" key="4">
    <source>
        <dbReference type="RuleBase" id="RU003744"/>
    </source>
</evidence>
<proteinExistence type="inferred from homology"/>
<comment type="similarity">
    <text evidence="2 4">Belongs to the bacterial solute-binding protein 3 family.</text>
</comment>
<keyword evidence="3 5" id="KW-0732">Signal</keyword>
<dbReference type="Pfam" id="PF00497">
    <property type="entry name" value="SBP_bac_3"/>
    <property type="match status" value="1"/>
</dbReference>
<protein>
    <submittedName>
        <fullName evidence="7">Glutamine-binding periplasmic protein</fullName>
    </submittedName>
</protein>
<dbReference type="PANTHER" id="PTHR35936:SF17">
    <property type="entry name" value="ARGININE-BINDING EXTRACELLULAR PROTEIN ARTP"/>
    <property type="match status" value="1"/>
</dbReference>
<dbReference type="Gene3D" id="3.40.190.10">
    <property type="entry name" value="Periplasmic binding protein-like II"/>
    <property type="match status" value="2"/>
</dbReference>
<organism evidence="7">
    <name type="scientific">[Clostridium] nexile</name>
    <dbReference type="NCBI Taxonomy" id="29361"/>
    <lineage>
        <taxon>Bacteria</taxon>
        <taxon>Bacillati</taxon>
        <taxon>Bacillota</taxon>
        <taxon>Clostridia</taxon>
        <taxon>Lachnospirales</taxon>
        <taxon>Lachnospiraceae</taxon>
        <taxon>Tyzzerella</taxon>
    </lineage>
</organism>
<evidence type="ECO:0000313" key="7">
    <source>
        <dbReference type="EMBL" id="VYT20023.1"/>
    </source>
</evidence>
<dbReference type="SUPFAM" id="SSF53850">
    <property type="entry name" value="Periplasmic binding protein-like II"/>
    <property type="match status" value="1"/>
</dbReference>
<evidence type="ECO:0000256" key="1">
    <source>
        <dbReference type="ARBA" id="ARBA00004196"/>
    </source>
</evidence>
<dbReference type="InterPro" id="IPR018313">
    <property type="entry name" value="SBP_3_CS"/>
</dbReference>